<organism evidence="3 4">
    <name type="scientific">Hydrotalea sandarakina</name>
    <dbReference type="NCBI Taxonomy" id="1004304"/>
    <lineage>
        <taxon>Bacteria</taxon>
        <taxon>Pseudomonadati</taxon>
        <taxon>Bacteroidota</taxon>
        <taxon>Chitinophagia</taxon>
        <taxon>Chitinophagales</taxon>
        <taxon>Chitinophagaceae</taxon>
        <taxon>Hydrotalea</taxon>
    </lineage>
</organism>
<feature type="transmembrane region" description="Helical" evidence="2">
    <location>
        <begin position="23"/>
        <end position="41"/>
    </location>
</feature>
<evidence type="ECO:0000256" key="2">
    <source>
        <dbReference type="SAM" id="Phobius"/>
    </source>
</evidence>
<dbReference type="OrthoDB" id="1115172at2"/>
<comment type="caution">
    <text evidence="3">The sequence shown here is derived from an EMBL/GenBank/DDBJ whole genome shotgun (WGS) entry which is preliminary data.</text>
</comment>
<keyword evidence="4" id="KW-1185">Reference proteome</keyword>
<keyword evidence="2" id="KW-1133">Transmembrane helix</keyword>
<protein>
    <submittedName>
        <fullName evidence="3">Uncharacterized protein</fullName>
    </submittedName>
</protein>
<keyword evidence="2" id="KW-0472">Membrane</keyword>
<feature type="coiled-coil region" evidence="1">
    <location>
        <begin position="85"/>
        <end position="189"/>
    </location>
</feature>
<accession>A0A2W7SR71</accession>
<reference evidence="3 4" key="1">
    <citation type="submission" date="2018-06" db="EMBL/GenBank/DDBJ databases">
        <title>Genomic Encyclopedia of Archaeal and Bacterial Type Strains, Phase II (KMG-II): from individual species to whole genera.</title>
        <authorList>
            <person name="Goeker M."/>
        </authorList>
    </citation>
    <scope>NUCLEOTIDE SEQUENCE [LARGE SCALE GENOMIC DNA]</scope>
    <source>
        <strain evidence="3 4">DSM 23241</strain>
    </source>
</reference>
<keyword evidence="2" id="KW-0812">Transmembrane</keyword>
<evidence type="ECO:0000313" key="4">
    <source>
        <dbReference type="Proteomes" id="UP000249720"/>
    </source>
</evidence>
<dbReference type="EMBL" id="QKZV01000001">
    <property type="protein sequence ID" value="PZX65515.1"/>
    <property type="molecule type" value="Genomic_DNA"/>
</dbReference>
<dbReference type="Proteomes" id="UP000249720">
    <property type="component" value="Unassembled WGS sequence"/>
</dbReference>
<name>A0A2W7SR71_9BACT</name>
<dbReference type="RefSeq" id="WP_111293006.1">
    <property type="nucleotide sequence ID" value="NZ_QKZV01000001.1"/>
</dbReference>
<evidence type="ECO:0000313" key="3">
    <source>
        <dbReference type="EMBL" id="PZX65515.1"/>
    </source>
</evidence>
<gene>
    <name evidence="3" type="ORF">LX80_00003</name>
</gene>
<dbReference type="Gene3D" id="1.20.5.340">
    <property type="match status" value="1"/>
</dbReference>
<dbReference type="AlphaFoldDB" id="A0A2W7SR71"/>
<evidence type="ECO:0000256" key="1">
    <source>
        <dbReference type="SAM" id="Coils"/>
    </source>
</evidence>
<proteinExistence type="predicted"/>
<keyword evidence="1" id="KW-0175">Coiled coil</keyword>
<sequence>MSYTTPTENPQKQSSSGRDNRKTFYGILIAALVLTWGYIIYDKSKTKEIITQKDTQITTALTAKDSLQVLFNDASAKADSLTGSNVKLQGALAEKNNEILKLKSNIRSILNKKNATEEELKQAKAMIAELNAKIDSLFAEIQQLKGENQQLTAANQQLTTEKTQLTNQNTELQSNLTKTQTEKANIEDIASTLHASNIQVKAVIVKKSGKEVSTNNAKRADMFVITCNIDENRITPSGKKTLYVCVTNPDGTPSGTEGTFKLRDGSDKAYSNAVEVNYEQGKTLPVSFNWKPGSKFTGGNYKIEIYNNGFKIGEAQKTLNKGGFLGL</sequence>